<dbReference type="PROSITE" id="PS50844">
    <property type="entry name" value="AFP_LIKE"/>
    <property type="match status" value="1"/>
</dbReference>
<dbReference type="SUPFAM" id="SSF51658">
    <property type="entry name" value="Xylose isomerase-like"/>
    <property type="match status" value="1"/>
</dbReference>
<dbReference type="AlphaFoldDB" id="A0A3L7AME8"/>
<organism evidence="3 4">
    <name type="scientific">Xanthobacter tagetidis</name>
    <dbReference type="NCBI Taxonomy" id="60216"/>
    <lineage>
        <taxon>Bacteria</taxon>
        <taxon>Pseudomonadati</taxon>
        <taxon>Pseudomonadota</taxon>
        <taxon>Alphaproteobacteria</taxon>
        <taxon>Hyphomicrobiales</taxon>
        <taxon>Xanthobacteraceae</taxon>
        <taxon>Xanthobacter</taxon>
    </lineage>
</organism>
<dbReference type="SUPFAM" id="SSF54631">
    <property type="entry name" value="CBS-domain pair"/>
    <property type="match status" value="1"/>
</dbReference>
<dbReference type="Gene3D" id="3.20.20.70">
    <property type="entry name" value="Aldolase class I"/>
    <property type="match status" value="1"/>
</dbReference>
<dbReference type="PANTHER" id="PTHR42966:SF3">
    <property type="entry name" value="BLR5971 PROTEIN"/>
    <property type="match status" value="1"/>
</dbReference>
<gene>
    <name evidence="3" type="ORF">D9R14_03850</name>
</gene>
<evidence type="ECO:0000256" key="1">
    <source>
        <dbReference type="ARBA" id="ARBA00023122"/>
    </source>
</evidence>
<dbReference type="Proteomes" id="UP000269692">
    <property type="component" value="Unassembled WGS sequence"/>
</dbReference>
<dbReference type="PANTHER" id="PTHR42966">
    <property type="entry name" value="N-ACETYLNEURAMINATE SYNTHASE"/>
    <property type="match status" value="1"/>
</dbReference>
<dbReference type="InterPro" id="IPR013974">
    <property type="entry name" value="SAF"/>
</dbReference>
<dbReference type="Gene3D" id="3.90.1210.10">
    <property type="entry name" value="Antifreeze-like/N-acetylneuraminic acid synthase C-terminal domain"/>
    <property type="match status" value="1"/>
</dbReference>
<dbReference type="InterPro" id="IPR036237">
    <property type="entry name" value="Xyl_isomerase-like_sf"/>
</dbReference>
<dbReference type="InterPro" id="IPR013785">
    <property type="entry name" value="Aldolase_TIM"/>
</dbReference>
<dbReference type="SMART" id="SM00858">
    <property type="entry name" value="SAF"/>
    <property type="match status" value="1"/>
</dbReference>
<accession>A0A3L7AME8</accession>
<dbReference type="EMBL" id="RCTF01000002">
    <property type="protein sequence ID" value="RLP81135.1"/>
    <property type="molecule type" value="Genomic_DNA"/>
</dbReference>
<dbReference type="OrthoDB" id="9781701at2"/>
<comment type="caution">
    <text evidence="3">The sequence shown here is derived from an EMBL/GenBank/DDBJ whole genome shotgun (WGS) entry which is preliminary data.</text>
</comment>
<feature type="domain" description="AFP-like" evidence="2">
    <location>
        <begin position="404"/>
        <end position="462"/>
    </location>
</feature>
<reference evidence="3 4" key="1">
    <citation type="submission" date="2018-10" db="EMBL/GenBank/DDBJ databases">
        <title>Xanthobacter tagetidis genome sequencing and assembly.</title>
        <authorList>
            <person name="Maclea K.S."/>
            <person name="Goen A.E."/>
            <person name="Fatima S.A."/>
        </authorList>
    </citation>
    <scope>NUCLEOTIDE SEQUENCE [LARGE SCALE GENOMIC DNA]</scope>
    <source>
        <strain evidence="3 4">ATCC 700314</strain>
    </source>
</reference>
<dbReference type="InterPro" id="IPR013132">
    <property type="entry name" value="PseI/NeuA/B-like_N"/>
</dbReference>
<dbReference type="RefSeq" id="WP_121621987.1">
    <property type="nucleotide sequence ID" value="NZ_JACIIW010000003.1"/>
</dbReference>
<dbReference type="GO" id="GO:0047444">
    <property type="term" value="F:N-acylneuraminate-9-phosphate synthase activity"/>
    <property type="evidence" value="ECO:0007669"/>
    <property type="project" value="TreeGrafter"/>
</dbReference>
<keyword evidence="1" id="KW-0129">CBS domain</keyword>
<dbReference type="SUPFAM" id="SSF51569">
    <property type="entry name" value="Aldolase"/>
    <property type="match status" value="1"/>
</dbReference>
<sequence>MLIDRNVLRFIVLNDDPVLSALNKISMNKSGFVLAVSENGLLQGMLTDGDFRRWLTSTPEINLEAPISSVANTKCQTARIDAAPETISTLFSDRIRAVPLVDDYNRVVAIAFPSKAEMSIAGRLIGKGQPAYVIAEIGNNHQGDVDLAKRLVDLAKEANADCVKFQMRDLSSLYGGGKSSDANQDLGAQYTLDLLAKFNLKADDLFRVFDHAREQGIEPLCTPWDLPSLEALERYGIAGYKVASADLTNHDLLTALADTHKPLVCSTGMSQEAEIRESVALLKARGAPFVLLHVNSTYPTPYKDVQLRYMDRLAEIAGGPVGYSGHERGWVVPVAAVARGACVVEKHFTIDRGLEGNDHKVSLLPGEFADMMAAIRAVEESMGESGERAMTQGEMMNREILAKSLKAAKDIAEGAVITDDMIVVQSPGQGLQPNQRGALLGRKARRAIEAGTPFFPSDLQDEVAQARPFRFPRSWGIPVRWHDYRAMLEKTNLTLLEYHLSYKDMEVKLEDWFAEPLDIDYVVHAPELFKGDHILDLASPDDAYRQHSIGELQRVIDVTRALKTWHKRAGVPLIIVNMGGFSTSRAFPASARPALYARMEEALAALDRDGVELIPQTMPPFPWHFGGQSFHNLFMDPDEIAAFCAANKMRVCFDVSHSQLACNHFGWSMREFCQKVGPYTAHLHIVDAKGVDGEGLQIGDGAMDFAALASALEESCPDASFVPEIWQGHKDGGAGFWYALDKLEGWMGTKATGRSAMGAGLRLAQGN</sequence>
<dbReference type="SUPFAM" id="SSF51269">
    <property type="entry name" value="AFP III-like domain"/>
    <property type="match status" value="1"/>
</dbReference>
<dbReference type="GO" id="GO:0016051">
    <property type="term" value="P:carbohydrate biosynthetic process"/>
    <property type="evidence" value="ECO:0007669"/>
    <property type="project" value="InterPro"/>
</dbReference>
<evidence type="ECO:0000313" key="3">
    <source>
        <dbReference type="EMBL" id="RLP81135.1"/>
    </source>
</evidence>
<dbReference type="InterPro" id="IPR046342">
    <property type="entry name" value="CBS_dom_sf"/>
</dbReference>
<dbReference type="InterPro" id="IPR006190">
    <property type="entry name" value="SAF_AFP_Neu5Ac"/>
</dbReference>
<dbReference type="InterPro" id="IPR013022">
    <property type="entry name" value="Xyl_isomerase-like_TIM-brl"/>
</dbReference>
<dbReference type="Gene3D" id="3.20.20.150">
    <property type="entry name" value="Divalent-metal-dependent TIM barrel enzymes"/>
    <property type="match status" value="1"/>
</dbReference>
<evidence type="ECO:0000313" key="4">
    <source>
        <dbReference type="Proteomes" id="UP000269692"/>
    </source>
</evidence>
<dbReference type="InterPro" id="IPR051690">
    <property type="entry name" value="PseI-like"/>
</dbReference>
<protein>
    <submittedName>
        <fullName evidence="3">Acetylneuraminic acid synthetase</fullName>
    </submittedName>
</protein>
<dbReference type="Pfam" id="PF01261">
    <property type="entry name" value="AP_endonuc_2"/>
    <property type="match status" value="1"/>
</dbReference>
<evidence type="ECO:0000259" key="2">
    <source>
        <dbReference type="PROSITE" id="PS50844"/>
    </source>
</evidence>
<dbReference type="Pfam" id="PF08666">
    <property type="entry name" value="SAF"/>
    <property type="match status" value="1"/>
</dbReference>
<name>A0A3L7AME8_9HYPH</name>
<keyword evidence="4" id="KW-1185">Reference proteome</keyword>
<dbReference type="Pfam" id="PF03102">
    <property type="entry name" value="NeuB"/>
    <property type="match status" value="1"/>
</dbReference>
<dbReference type="InterPro" id="IPR057736">
    <property type="entry name" value="SAF_PseI/NeuA/NeuB"/>
</dbReference>
<proteinExistence type="predicted"/>
<dbReference type="CDD" id="cd11615">
    <property type="entry name" value="SAF_NeuB_like"/>
    <property type="match status" value="1"/>
</dbReference>
<dbReference type="InterPro" id="IPR036732">
    <property type="entry name" value="AFP_Neu5c_C_sf"/>
</dbReference>
<dbReference type="Gene3D" id="3.10.580.10">
    <property type="entry name" value="CBS-domain"/>
    <property type="match status" value="1"/>
</dbReference>